<dbReference type="OrthoDB" id="10520999at2759"/>
<reference evidence="2" key="1">
    <citation type="journal article" date="2011" name="Proc. Natl. Acad. Sci. U.S.A.">
        <title>Obligate biotrophy features unraveled by the genomic analysis of rust fungi.</title>
        <authorList>
            <person name="Duplessis S."/>
            <person name="Cuomo C.A."/>
            <person name="Lin Y.-C."/>
            <person name="Aerts A."/>
            <person name="Tisserant E."/>
            <person name="Veneault-Fourrey C."/>
            <person name="Joly D.L."/>
            <person name="Hacquard S."/>
            <person name="Amselem J."/>
            <person name="Cantarel B.L."/>
            <person name="Chiu R."/>
            <person name="Coutinho P.M."/>
            <person name="Feau N."/>
            <person name="Field M."/>
            <person name="Frey P."/>
            <person name="Gelhaye E."/>
            <person name="Goldberg J."/>
            <person name="Grabherr M.G."/>
            <person name="Kodira C.D."/>
            <person name="Kohler A."/>
            <person name="Kuees U."/>
            <person name="Lindquist E.A."/>
            <person name="Lucas S.M."/>
            <person name="Mago R."/>
            <person name="Mauceli E."/>
            <person name="Morin E."/>
            <person name="Murat C."/>
            <person name="Pangilinan J.L."/>
            <person name="Park R."/>
            <person name="Pearson M."/>
            <person name="Quesneville H."/>
            <person name="Rouhier N."/>
            <person name="Sakthikumar S."/>
            <person name="Salamov A.A."/>
            <person name="Schmutz J."/>
            <person name="Selles B."/>
            <person name="Shapiro H."/>
            <person name="Tanguay P."/>
            <person name="Tuskan G.A."/>
            <person name="Henrissat B."/>
            <person name="Van de Peer Y."/>
            <person name="Rouze P."/>
            <person name="Ellis J.G."/>
            <person name="Dodds P.N."/>
            <person name="Schein J.E."/>
            <person name="Zhong S."/>
            <person name="Hamelin R.C."/>
            <person name="Grigoriev I.V."/>
            <person name="Szabo L.J."/>
            <person name="Martin F."/>
        </authorList>
    </citation>
    <scope>NUCLEOTIDE SEQUENCE [LARGE SCALE GENOMIC DNA]</scope>
    <source>
        <strain evidence="2">98AG31 / pathotype 3-4-7</strain>
    </source>
</reference>
<evidence type="ECO:0000313" key="1">
    <source>
        <dbReference type="EMBL" id="EGF98886.1"/>
    </source>
</evidence>
<dbReference type="AlphaFoldDB" id="F4S8Y0"/>
<sequence length="147" mass="16427">MYARNCGVNLCLSGNGNFEDPAPHNSSYSGQLLAAQHLDSAREDLKLDMRKMTNLTRREPFIGDTNSDTVNLEYADMSNDRYRNKSGPVTHFKPSKPSPLSKNLLEEHGLSMVEEAMFLFMIDTACLSRCRICNGDSEPILAGTRHD</sequence>
<dbReference type="InParanoid" id="F4S8Y0"/>
<proteinExistence type="predicted"/>
<dbReference type="GeneID" id="18924899"/>
<dbReference type="VEuPathDB" id="FungiDB:MELLADRAFT_113158"/>
<dbReference type="Proteomes" id="UP000001072">
    <property type="component" value="Unassembled WGS sequence"/>
</dbReference>
<gene>
    <name evidence="1" type="ORF">MELLADRAFT_113158</name>
</gene>
<protein>
    <submittedName>
        <fullName evidence="1">Uncharacterized protein</fullName>
    </submittedName>
</protein>
<dbReference type="EMBL" id="GL883167">
    <property type="protein sequence ID" value="EGF98886.1"/>
    <property type="molecule type" value="Genomic_DNA"/>
</dbReference>
<evidence type="ECO:0000313" key="2">
    <source>
        <dbReference type="Proteomes" id="UP000001072"/>
    </source>
</evidence>
<organism evidence="2">
    <name type="scientific">Melampsora larici-populina (strain 98AG31 / pathotype 3-4-7)</name>
    <name type="common">Poplar leaf rust fungus</name>
    <dbReference type="NCBI Taxonomy" id="747676"/>
    <lineage>
        <taxon>Eukaryota</taxon>
        <taxon>Fungi</taxon>
        <taxon>Dikarya</taxon>
        <taxon>Basidiomycota</taxon>
        <taxon>Pucciniomycotina</taxon>
        <taxon>Pucciniomycetes</taxon>
        <taxon>Pucciniales</taxon>
        <taxon>Melampsoraceae</taxon>
        <taxon>Melampsora</taxon>
    </lineage>
</organism>
<keyword evidence="2" id="KW-1185">Reference proteome</keyword>
<dbReference type="KEGG" id="mlr:MELLADRAFT_113158"/>
<dbReference type="RefSeq" id="XP_007417847.1">
    <property type="nucleotide sequence ID" value="XM_007417785.1"/>
</dbReference>
<name>F4S8Y0_MELLP</name>
<dbReference type="HOGENOM" id="CLU_1768521_0_0_1"/>
<accession>F4S8Y0</accession>